<dbReference type="CDD" id="cd00041">
    <property type="entry name" value="CUB"/>
    <property type="match status" value="3"/>
</dbReference>
<comment type="caution">
    <text evidence="8">The sequence shown here is derived from an EMBL/GenBank/DDBJ whole genome shotgun (WGS) entry which is preliminary data.</text>
</comment>
<accession>A0A7J8DTW3</accession>
<feature type="compositionally biased region" description="Polar residues" evidence="4">
    <location>
        <begin position="396"/>
        <end position="423"/>
    </location>
</feature>
<comment type="caution">
    <text evidence="3">Lacks conserved residue(s) required for the propagation of feature annotation.</text>
</comment>
<dbReference type="SUPFAM" id="SSF57535">
    <property type="entry name" value="Complement control module/SCR domain"/>
    <property type="match status" value="2"/>
</dbReference>
<sequence length="653" mass="72292">MQGIRKGESRAKESKPREPGRRRCAKCGRLDFILMKKMGFKSGFTFWNLVFLLMVSCVKGFIYTCGGTLKGLNGTIESPGFPYGYPNGANCTWVIIAEERNRIQIVFQSFALEEEYDYLSLYDGHPHPTNFRTRLTGFHLPPPVTSTKSVFSLRLTSDFAVSAHGFKVYYEELQSSSCGNPGVPPKGVLYGTRFDVGDKIRYSCVTGYILDGHPQLTCTANSVTTASWDFPVPICRAEDACGGTMRGSSGIISSPSFPNEYHNNADCTWTIVAEPGDTISLIFTDFQMEEKYDYLEIEGSEPPTIWLSGMNIPPPIISNKNWLRLHFVTDSNHRYRGFSAPYQGSSTLTHTTSTGELEEHNRTTTGAIAVASTSADVTVSSVTAVTIHRLSEEQRVQVTNLRNAGLDPNTSKDGLSPHQADTQSTRRRPRNAEQIERTKELAVVTHRVNEGGIKTASNLCPDPGEPENGKRVGSDFSLGSTVQFSCDEDYVLQGAKSITCQRIAEVFAAWSDHRPVCKVKTCGSNLQGPSGSFTSPNFPFQYDSNAQCVWVITAVNTNKVIQINFEEFDLEIGYDTLTIGDGGEVGDPRTVLQVLTGSFVPDLIVSMRSQMWLHLQTDESVGSVGFKVNYKGNGELLLWEIRFFNTARECFQF</sequence>
<feature type="transmembrane region" description="Helical" evidence="5">
    <location>
        <begin position="44"/>
        <end position="63"/>
    </location>
</feature>
<dbReference type="AlphaFoldDB" id="A0A7J8DTW3"/>
<dbReference type="FunFam" id="2.60.120.290:FF:000001">
    <property type="entry name" value="CUB and sushi domain-containing protein 3 isoform X1"/>
    <property type="match status" value="3"/>
</dbReference>
<feature type="domain" description="Sushi" evidence="7">
    <location>
        <begin position="176"/>
        <end position="237"/>
    </location>
</feature>
<organism evidence="8 9">
    <name type="scientific">Molossus molossus</name>
    <name type="common">Pallas' mastiff bat</name>
    <name type="synonym">Vespertilio molossus</name>
    <dbReference type="NCBI Taxonomy" id="27622"/>
    <lineage>
        <taxon>Eukaryota</taxon>
        <taxon>Metazoa</taxon>
        <taxon>Chordata</taxon>
        <taxon>Craniata</taxon>
        <taxon>Vertebrata</taxon>
        <taxon>Euteleostomi</taxon>
        <taxon>Mammalia</taxon>
        <taxon>Eutheria</taxon>
        <taxon>Laurasiatheria</taxon>
        <taxon>Chiroptera</taxon>
        <taxon>Yangochiroptera</taxon>
        <taxon>Molossidae</taxon>
        <taxon>Molossus</taxon>
    </lineage>
</organism>
<keyword evidence="3" id="KW-0768">Sushi</keyword>
<evidence type="ECO:0000256" key="2">
    <source>
        <dbReference type="ARBA" id="ARBA00023157"/>
    </source>
</evidence>
<dbReference type="InterPro" id="IPR035976">
    <property type="entry name" value="Sushi/SCR/CCP_sf"/>
</dbReference>
<proteinExistence type="predicted"/>
<feature type="region of interest" description="Disordered" evidence="4">
    <location>
        <begin position="1"/>
        <end position="22"/>
    </location>
</feature>
<protein>
    <recommendedName>
        <fullName evidence="10">CUB and Sushi multiple domains 3</fullName>
    </recommendedName>
</protein>
<evidence type="ECO:0000256" key="3">
    <source>
        <dbReference type="PROSITE-ProRule" id="PRU00302"/>
    </source>
</evidence>
<dbReference type="CDD" id="cd00033">
    <property type="entry name" value="CCP"/>
    <property type="match status" value="2"/>
</dbReference>
<gene>
    <name evidence="8" type="ORF">HJG59_009168</name>
</gene>
<dbReference type="SUPFAM" id="SSF49854">
    <property type="entry name" value="Spermadhesin, CUB domain"/>
    <property type="match status" value="3"/>
</dbReference>
<dbReference type="Pfam" id="PF00431">
    <property type="entry name" value="CUB"/>
    <property type="match status" value="3"/>
</dbReference>
<keyword evidence="2" id="KW-1015">Disulfide bond</keyword>
<dbReference type="SMART" id="SM00032">
    <property type="entry name" value="CCP"/>
    <property type="match status" value="2"/>
</dbReference>
<feature type="domain" description="Sushi" evidence="7">
    <location>
        <begin position="458"/>
        <end position="519"/>
    </location>
</feature>
<dbReference type="PROSITE" id="PS01180">
    <property type="entry name" value="CUB"/>
    <property type="match status" value="3"/>
</dbReference>
<evidence type="ECO:0000259" key="6">
    <source>
        <dbReference type="PROSITE" id="PS01180"/>
    </source>
</evidence>
<dbReference type="PANTHER" id="PTHR24251">
    <property type="entry name" value="OVOCHYMASE-RELATED"/>
    <property type="match status" value="1"/>
</dbReference>
<dbReference type="FunFam" id="2.10.70.10:FF:000002">
    <property type="entry name" value="CUB and Sushi multiple domains 3"/>
    <property type="match status" value="1"/>
</dbReference>
<dbReference type="SMART" id="SM00042">
    <property type="entry name" value="CUB"/>
    <property type="match status" value="3"/>
</dbReference>
<keyword evidence="5" id="KW-0812">Transmembrane</keyword>
<dbReference type="InterPro" id="IPR000436">
    <property type="entry name" value="Sushi_SCR_CCP_dom"/>
</dbReference>
<evidence type="ECO:0000313" key="8">
    <source>
        <dbReference type="EMBL" id="KAF6426476.1"/>
    </source>
</evidence>
<keyword evidence="1" id="KW-0677">Repeat</keyword>
<evidence type="ECO:0008006" key="10">
    <source>
        <dbReference type="Google" id="ProtNLM"/>
    </source>
</evidence>
<evidence type="ECO:0000256" key="4">
    <source>
        <dbReference type="SAM" id="MobiDB-lite"/>
    </source>
</evidence>
<dbReference type="Proteomes" id="UP000550707">
    <property type="component" value="Unassembled WGS sequence"/>
</dbReference>
<feature type="domain" description="CUB" evidence="6">
    <location>
        <begin position="522"/>
        <end position="633"/>
    </location>
</feature>
<evidence type="ECO:0000313" key="9">
    <source>
        <dbReference type="Proteomes" id="UP000550707"/>
    </source>
</evidence>
<feature type="domain" description="CUB" evidence="6">
    <location>
        <begin position="241"/>
        <end position="345"/>
    </location>
</feature>
<keyword evidence="5" id="KW-1133">Transmembrane helix</keyword>
<dbReference type="PANTHER" id="PTHR24251:SF37">
    <property type="entry name" value="CUB DOMAIN-CONTAINING PROTEIN"/>
    <property type="match status" value="1"/>
</dbReference>
<dbReference type="InterPro" id="IPR000859">
    <property type="entry name" value="CUB_dom"/>
</dbReference>
<name>A0A7J8DTW3_MOLMO</name>
<feature type="region of interest" description="Disordered" evidence="4">
    <location>
        <begin position="396"/>
        <end position="437"/>
    </location>
</feature>
<keyword evidence="5" id="KW-0472">Membrane</keyword>
<dbReference type="Gene3D" id="2.60.120.290">
    <property type="entry name" value="Spermadhesin, CUB domain"/>
    <property type="match status" value="3"/>
</dbReference>
<dbReference type="InterPro" id="IPR035914">
    <property type="entry name" value="Sperma_CUB_dom_sf"/>
</dbReference>
<dbReference type="PROSITE" id="PS50923">
    <property type="entry name" value="SUSHI"/>
    <property type="match status" value="2"/>
</dbReference>
<dbReference type="EMBL" id="JACASF010000016">
    <property type="protein sequence ID" value="KAF6426476.1"/>
    <property type="molecule type" value="Genomic_DNA"/>
</dbReference>
<evidence type="ECO:0000256" key="1">
    <source>
        <dbReference type="ARBA" id="ARBA00022737"/>
    </source>
</evidence>
<keyword evidence="9" id="KW-1185">Reference proteome</keyword>
<feature type="domain" description="CUB" evidence="6">
    <location>
        <begin position="65"/>
        <end position="173"/>
    </location>
</feature>
<dbReference type="Gene3D" id="2.10.70.10">
    <property type="entry name" value="Complement Module, domain 1"/>
    <property type="match status" value="2"/>
</dbReference>
<dbReference type="Pfam" id="PF00084">
    <property type="entry name" value="Sushi"/>
    <property type="match status" value="2"/>
</dbReference>
<reference evidence="8 9" key="1">
    <citation type="journal article" date="2020" name="Nature">
        <title>Six reference-quality genomes reveal evolution of bat adaptations.</title>
        <authorList>
            <person name="Jebb D."/>
            <person name="Huang Z."/>
            <person name="Pippel M."/>
            <person name="Hughes G.M."/>
            <person name="Lavrichenko K."/>
            <person name="Devanna P."/>
            <person name="Winkler S."/>
            <person name="Jermiin L.S."/>
            <person name="Skirmuntt E.C."/>
            <person name="Katzourakis A."/>
            <person name="Burkitt-Gray L."/>
            <person name="Ray D.A."/>
            <person name="Sullivan K.A.M."/>
            <person name="Roscito J.G."/>
            <person name="Kirilenko B.M."/>
            <person name="Davalos L.M."/>
            <person name="Corthals A.P."/>
            <person name="Power M.L."/>
            <person name="Jones G."/>
            <person name="Ransome R.D."/>
            <person name="Dechmann D.K.N."/>
            <person name="Locatelli A.G."/>
            <person name="Puechmaille S.J."/>
            <person name="Fedrigo O."/>
            <person name="Jarvis E.D."/>
            <person name="Hiller M."/>
            <person name="Vernes S.C."/>
            <person name="Myers E.W."/>
            <person name="Teeling E.C."/>
        </authorList>
    </citation>
    <scope>NUCLEOTIDE SEQUENCE [LARGE SCALE GENOMIC DNA]</scope>
    <source>
        <strain evidence="8">MMolMol1</strain>
        <tissue evidence="8">Muscle</tissue>
    </source>
</reference>
<feature type="compositionally biased region" description="Basic and acidic residues" evidence="4">
    <location>
        <begin position="1"/>
        <end position="21"/>
    </location>
</feature>
<evidence type="ECO:0000256" key="5">
    <source>
        <dbReference type="SAM" id="Phobius"/>
    </source>
</evidence>
<evidence type="ECO:0000259" key="7">
    <source>
        <dbReference type="PROSITE" id="PS50923"/>
    </source>
</evidence>